<comment type="similarity">
    <text evidence="9 10 13 14">Belongs to the peptidase S16 family.</text>
</comment>
<comment type="subcellular location">
    <subcellularLocation>
        <location evidence="1 9 10">Cytoplasm</location>
    </subcellularLocation>
</comment>
<reference evidence="17 18" key="2">
    <citation type="journal article" date="2011" name="Stand. Genomic Sci.">
        <title>Complete genome sequence of Truepera radiovictrix type strain (RQ-24).</title>
        <authorList>
            <person name="Ivanova N."/>
            <person name="Rohde C."/>
            <person name="Munk C."/>
            <person name="Nolan M."/>
            <person name="Lucas S."/>
            <person name="Del Rio T.G."/>
            <person name="Tice H."/>
            <person name="Deshpande S."/>
            <person name="Cheng J.F."/>
            <person name="Tapia R."/>
            <person name="Han C."/>
            <person name="Goodwin L."/>
            <person name="Pitluck S."/>
            <person name="Liolios K."/>
            <person name="Mavromatis K."/>
            <person name="Mikhailova N."/>
            <person name="Pati A."/>
            <person name="Chen A."/>
            <person name="Palaniappan K."/>
            <person name="Land M."/>
            <person name="Hauser L."/>
            <person name="Chang Y.J."/>
            <person name="Jeffries C.D."/>
            <person name="Brambilla E."/>
            <person name="Rohde M."/>
            <person name="Goker M."/>
            <person name="Tindall B.J."/>
            <person name="Woyke T."/>
            <person name="Bristow J."/>
            <person name="Eisen J.A."/>
            <person name="Markowitz V."/>
            <person name="Hugenholtz P."/>
            <person name="Kyrpides N.C."/>
            <person name="Klenk H.P."/>
            <person name="Lapidus A."/>
        </authorList>
    </citation>
    <scope>NUCLEOTIDE SEQUENCE [LARGE SCALE GENOMIC DNA]</scope>
    <source>
        <strain evidence="18">DSM 17093 / CIP 108686 / LMG 22925 / RQ-24</strain>
    </source>
</reference>
<dbReference type="Gene3D" id="3.40.50.300">
    <property type="entry name" value="P-loop containing nucleotide triphosphate hydrolases"/>
    <property type="match status" value="1"/>
</dbReference>
<feature type="domain" description="Lon N-terminal" evidence="16">
    <location>
        <begin position="5"/>
        <end position="200"/>
    </location>
</feature>
<dbReference type="InterPro" id="IPR014721">
    <property type="entry name" value="Ribsml_uS5_D2-typ_fold_subgr"/>
</dbReference>
<evidence type="ECO:0000256" key="4">
    <source>
        <dbReference type="ARBA" id="ARBA00022741"/>
    </source>
</evidence>
<dbReference type="Gene3D" id="1.20.5.5270">
    <property type="match status" value="1"/>
</dbReference>
<dbReference type="Gene3D" id="3.30.230.10">
    <property type="match status" value="1"/>
</dbReference>
<sequence>MEWELPVIALRTVVVLPRTLENVDVGRPKSKRALEEAQAADNRVLLLAQREPRIDDPSGDDLYTTGTLGVIKQVIRLPDDTLQVLVEGKERAEVIGYLPGMTLRARVRTLSETNTSGETRTRALVEQVKSAFGDYAQQNKNLRLDSFHLENLRSLKDPGALADVVTKYSTWEVADKQAVLEESDAGKRLELVYGFLSRDLERFDTEKQISARVKQQMDANQREYYLREQMKAIQKELGGGEDTLSEVEELRRRVSEKNMPKEAEKRALKEIERLEKMPGGSPEATVVRTYLDTILDLPWSEVDEEHLDIAHSERILNEDHYALEEPKERILEFLAVRQLTKDRQDSDYRAPILCFVGPPGVGKTSLGKSIARSLNRAFVRMSLGGVRDEAEIRGHRRTYIGSLPGRIIQGMKTAGKLNPVFLLDEIDKMTSDFRGDPSSALLEVLDPEQNNTFADHYLEIPYDLSKVMFITTANSLATIPRPLLDRMEVIQIPGYTLDEKLEIARRYRVPRQLRAHGLEGKLALTESALRRTITEYTREAGVRNLDRTLAKLARKSAKEFLSSPWEGERVLDERAVRKLLGVPPFRDERAEREPQVGLAHGLAYTAVGGVTLDIEAVSTPGKGKVTLTGQLGDVMKESAQAGIAYLRTRTHDFNLPADFHEKRDLHVHVLEGATPKDGPSAGIAMATAVVSALTGRPARGDIAMTGEITLRGRVLPIGGVKEKLLAAHQAGIAHVIIPEANEANLEDVPEAILNDLKVTTVRDFNEVIKIMLLDESQPDFVPPKGDEAGVSSAAQVQ</sequence>
<dbReference type="InterPro" id="IPR027065">
    <property type="entry name" value="Lon_Prtase"/>
</dbReference>
<evidence type="ECO:0000313" key="17">
    <source>
        <dbReference type="EMBL" id="ADI13333.1"/>
    </source>
</evidence>
<dbReference type="SMART" id="SM00382">
    <property type="entry name" value="AAA"/>
    <property type="match status" value="1"/>
</dbReference>
<dbReference type="MEROPS" id="S16.001"/>
<dbReference type="GO" id="GO:0034605">
    <property type="term" value="P:cellular response to heat"/>
    <property type="evidence" value="ECO:0007669"/>
    <property type="project" value="UniProtKB-UniRule"/>
</dbReference>
<name>D7CXX3_TRURR</name>
<dbReference type="InterPro" id="IPR027543">
    <property type="entry name" value="Lon_bac"/>
</dbReference>
<evidence type="ECO:0000256" key="10">
    <source>
        <dbReference type="PIRNR" id="PIRNR001174"/>
    </source>
</evidence>
<keyword evidence="5 9" id="KW-0378">Hydrolase</keyword>
<evidence type="ECO:0000256" key="12">
    <source>
        <dbReference type="PIRSR" id="PIRSR001174-2"/>
    </source>
</evidence>
<evidence type="ECO:0000256" key="11">
    <source>
        <dbReference type="PIRSR" id="PIRSR001174-1"/>
    </source>
</evidence>
<dbReference type="CDD" id="cd19500">
    <property type="entry name" value="RecA-like_Lon"/>
    <property type="match status" value="1"/>
</dbReference>
<keyword evidence="7 9" id="KW-0067">ATP-binding</keyword>
<dbReference type="Pfam" id="PF05362">
    <property type="entry name" value="Lon_C"/>
    <property type="match status" value="1"/>
</dbReference>
<dbReference type="Pfam" id="PF00004">
    <property type="entry name" value="AAA"/>
    <property type="match status" value="1"/>
</dbReference>
<feature type="domain" description="Lon proteolytic" evidence="15">
    <location>
        <begin position="593"/>
        <end position="774"/>
    </location>
</feature>
<evidence type="ECO:0000259" key="16">
    <source>
        <dbReference type="PROSITE" id="PS51787"/>
    </source>
</evidence>
<comment type="catalytic activity">
    <reaction evidence="9 10 13">
        <text>Hydrolysis of proteins in presence of ATP.</text>
        <dbReference type="EC" id="3.4.21.53"/>
    </reaction>
</comment>
<dbReference type="KEGG" id="tra:Trad_0192"/>
<dbReference type="eggNOG" id="COG0466">
    <property type="taxonomic scope" value="Bacteria"/>
</dbReference>
<dbReference type="InterPro" id="IPR008269">
    <property type="entry name" value="Lon_proteolytic"/>
</dbReference>
<dbReference type="Pfam" id="PF02190">
    <property type="entry name" value="LON_substr_bdg"/>
    <property type="match status" value="1"/>
</dbReference>
<dbReference type="InterPro" id="IPR004815">
    <property type="entry name" value="Lon_bac/euk-typ"/>
</dbReference>
<feature type="binding site" evidence="9 12">
    <location>
        <begin position="357"/>
        <end position="364"/>
    </location>
    <ligand>
        <name>ATP</name>
        <dbReference type="ChEBI" id="CHEBI:30616"/>
    </ligand>
</feature>
<dbReference type="EC" id="3.4.21.53" evidence="9 10"/>
<evidence type="ECO:0000256" key="1">
    <source>
        <dbReference type="ARBA" id="ARBA00004496"/>
    </source>
</evidence>
<dbReference type="HAMAP" id="MF_01973">
    <property type="entry name" value="lon_bact"/>
    <property type="match status" value="1"/>
</dbReference>
<dbReference type="GO" id="GO:0016887">
    <property type="term" value="F:ATP hydrolysis activity"/>
    <property type="evidence" value="ECO:0007669"/>
    <property type="project" value="UniProtKB-UniRule"/>
</dbReference>
<dbReference type="Gene3D" id="1.10.8.60">
    <property type="match status" value="1"/>
</dbReference>
<dbReference type="GO" id="GO:0004176">
    <property type="term" value="F:ATP-dependent peptidase activity"/>
    <property type="evidence" value="ECO:0007669"/>
    <property type="project" value="UniProtKB-UniRule"/>
</dbReference>
<gene>
    <name evidence="9" type="primary">lon</name>
    <name evidence="17" type="ordered locus">Trad_0192</name>
</gene>
<dbReference type="FunFam" id="1.20.5.5270:FF:000002">
    <property type="entry name" value="Lon protease homolog"/>
    <property type="match status" value="1"/>
</dbReference>
<dbReference type="InterPro" id="IPR008268">
    <property type="entry name" value="Peptidase_S16_AS"/>
</dbReference>
<dbReference type="InterPro" id="IPR046336">
    <property type="entry name" value="Lon_prtase_N_sf"/>
</dbReference>
<dbReference type="Gene3D" id="2.30.130.40">
    <property type="entry name" value="LON domain-like"/>
    <property type="match status" value="1"/>
</dbReference>
<dbReference type="InterPro" id="IPR003593">
    <property type="entry name" value="AAA+_ATPase"/>
</dbReference>
<evidence type="ECO:0000256" key="13">
    <source>
        <dbReference type="PROSITE-ProRule" id="PRU01122"/>
    </source>
</evidence>
<keyword evidence="6 9" id="KW-0720">Serine protease</keyword>
<comment type="subunit">
    <text evidence="9 10">Homohexamer. Organized in a ring with a central cavity.</text>
</comment>
<dbReference type="PRINTS" id="PR00830">
    <property type="entry name" value="ENDOLAPTASE"/>
</dbReference>
<dbReference type="InterPro" id="IPR003959">
    <property type="entry name" value="ATPase_AAA_core"/>
</dbReference>
<organism evidence="17 18">
    <name type="scientific">Truepera radiovictrix (strain DSM 17093 / CIP 108686 / LMG 22925 / RQ-24)</name>
    <dbReference type="NCBI Taxonomy" id="649638"/>
    <lineage>
        <taxon>Bacteria</taxon>
        <taxon>Thermotogati</taxon>
        <taxon>Deinococcota</taxon>
        <taxon>Deinococci</taxon>
        <taxon>Trueperales</taxon>
        <taxon>Trueperaceae</taxon>
        <taxon>Truepera</taxon>
    </lineage>
</organism>
<keyword evidence="3 9" id="KW-0645">Protease</keyword>
<dbReference type="GO" id="GO:0006515">
    <property type="term" value="P:protein quality control for misfolded or incompletely synthesized proteins"/>
    <property type="evidence" value="ECO:0007669"/>
    <property type="project" value="UniProtKB-UniRule"/>
</dbReference>
<evidence type="ECO:0000256" key="9">
    <source>
        <dbReference type="HAMAP-Rule" id="MF_01973"/>
    </source>
</evidence>
<keyword evidence="4 9" id="KW-0547">Nucleotide-binding</keyword>
<dbReference type="STRING" id="649638.Trad_0192"/>
<dbReference type="HOGENOM" id="CLU_004109_4_3_0"/>
<keyword evidence="18" id="KW-1185">Reference proteome</keyword>
<proteinExistence type="evidence at transcript level"/>
<keyword evidence="8 9" id="KW-0346">Stress response</keyword>
<evidence type="ECO:0000256" key="8">
    <source>
        <dbReference type="ARBA" id="ARBA00023016"/>
    </source>
</evidence>
<evidence type="ECO:0000259" key="15">
    <source>
        <dbReference type="PROSITE" id="PS51786"/>
    </source>
</evidence>
<dbReference type="PROSITE" id="PS51786">
    <property type="entry name" value="LON_PROTEOLYTIC"/>
    <property type="match status" value="1"/>
</dbReference>
<evidence type="ECO:0000256" key="6">
    <source>
        <dbReference type="ARBA" id="ARBA00022825"/>
    </source>
</evidence>
<evidence type="ECO:0000256" key="7">
    <source>
        <dbReference type="ARBA" id="ARBA00022840"/>
    </source>
</evidence>
<dbReference type="OrthoDB" id="9803599at2"/>
<dbReference type="PANTHER" id="PTHR10046">
    <property type="entry name" value="ATP DEPENDENT LON PROTEASE FAMILY MEMBER"/>
    <property type="match status" value="1"/>
</dbReference>
<dbReference type="InterPro" id="IPR027417">
    <property type="entry name" value="P-loop_NTPase"/>
</dbReference>
<dbReference type="SUPFAM" id="SSF54211">
    <property type="entry name" value="Ribosomal protein S5 domain 2-like"/>
    <property type="match status" value="1"/>
</dbReference>
<dbReference type="InterPro" id="IPR003111">
    <property type="entry name" value="Lon_prtase_N"/>
</dbReference>
<evidence type="ECO:0000256" key="3">
    <source>
        <dbReference type="ARBA" id="ARBA00022670"/>
    </source>
</evidence>
<dbReference type="PROSITE" id="PS01046">
    <property type="entry name" value="LON_SER"/>
    <property type="match status" value="1"/>
</dbReference>
<evidence type="ECO:0000256" key="14">
    <source>
        <dbReference type="RuleBase" id="RU000591"/>
    </source>
</evidence>
<dbReference type="SUPFAM" id="SSF52540">
    <property type="entry name" value="P-loop containing nucleoside triphosphate hydrolases"/>
    <property type="match status" value="1"/>
</dbReference>
<dbReference type="Pfam" id="PF22667">
    <property type="entry name" value="Lon_lid"/>
    <property type="match status" value="1"/>
</dbReference>
<dbReference type="PROSITE" id="PS51787">
    <property type="entry name" value="LON_N"/>
    <property type="match status" value="1"/>
</dbReference>
<keyword evidence="2 9" id="KW-0963">Cytoplasm</keyword>
<dbReference type="Proteomes" id="UP000000379">
    <property type="component" value="Chromosome"/>
</dbReference>
<dbReference type="InterPro" id="IPR054594">
    <property type="entry name" value="Lon_lid"/>
</dbReference>
<dbReference type="NCBIfam" id="TIGR00763">
    <property type="entry name" value="lon"/>
    <property type="match status" value="1"/>
</dbReference>
<comment type="induction">
    <text evidence="9">By heat shock.</text>
</comment>
<evidence type="ECO:0000256" key="5">
    <source>
        <dbReference type="ARBA" id="ARBA00022801"/>
    </source>
</evidence>
<evidence type="ECO:0000256" key="2">
    <source>
        <dbReference type="ARBA" id="ARBA00022490"/>
    </source>
</evidence>
<dbReference type="Gene3D" id="1.20.58.1480">
    <property type="match status" value="1"/>
</dbReference>
<dbReference type="AlphaFoldDB" id="D7CXX3"/>
<dbReference type="SUPFAM" id="SSF88697">
    <property type="entry name" value="PUA domain-like"/>
    <property type="match status" value="1"/>
</dbReference>
<comment type="function">
    <text evidence="9">ATP-dependent serine protease that mediates the selective degradation of mutant and abnormal proteins as well as certain short-lived regulatory proteins. Required for cellular homeostasis and for survival from DNA damage and developmental changes induced by stress. Degrades polypeptides processively to yield small peptide fragments that are 5 to 10 amino acids long. Binds to DNA in a double-stranded, site-specific manner.</text>
</comment>
<dbReference type="InterPro" id="IPR020568">
    <property type="entry name" value="Ribosomal_Su5_D2-typ_SF"/>
</dbReference>
<accession>D7CXX3</accession>
<dbReference type="GO" id="GO:0005737">
    <property type="term" value="C:cytoplasm"/>
    <property type="evidence" value="ECO:0007669"/>
    <property type="project" value="UniProtKB-SubCell"/>
</dbReference>
<dbReference type="GO" id="GO:0004252">
    <property type="term" value="F:serine-type endopeptidase activity"/>
    <property type="evidence" value="ECO:0007669"/>
    <property type="project" value="UniProtKB-UniRule"/>
</dbReference>
<dbReference type="EMBL" id="CP002049">
    <property type="protein sequence ID" value="ADI13333.1"/>
    <property type="molecule type" value="Genomic_DNA"/>
</dbReference>
<dbReference type="GO" id="GO:0005524">
    <property type="term" value="F:ATP binding"/>
    <property type="evidence" value="ECO:0007669"/>
    <property type="project" value="UniProtKB-UniRule"/>
</dbReference>
<evidence type="ECO:0000313" key="18">
    <source>
        <dbReference type="Proteomes" id="UP000000379"/>
    </source>
</evidence>
<feature type="active site" evidence="9 11">
    <location>
        <position position="680"/>
    </location>
</feature>
<reference evidence="18" key="1">
    <citation type="submission" date="2010-05" db="EMBL/GenBank/DDBJ databases">
        <title>The complete genome of Truepera radiovictris DSM 17093.</title>
        <authorList>
            <consortium name="US DOE Joint Genome Institute (JGI-PGF)"/>
            <person name="Lucas S."/>
            <person name="Copeland A."/>
            <person name="Lapidus A."/>
            <person name="Glavina del Rio T."/>
            <person name="Dalin E."/>
            <person name="Tice H."/>
            <person name="Bruce D."/>
            <person name="Goodwin L."/>
            <person name="Pitluck S."/>
            <person name="Kyrpides N."/>
            <person name="Mavromatis K."/>
            <person name="Ovchinnikova G."/>
            <person name="Munk A.C."/>
            <person name="Detter J.C."/>
            <person name="Han C."/>
            <person name="Tapia R."/>
            <person name="Land M."/>
            <person name="Hauser L."/>
            <person name="Markowitz V."/>
            <person name="Cheng J.-F."/>
            <person name="Hugenholtz P."/>
            <person name="Woyke T."/>
            <person name="Wu D."/>
            <person name="Tindall B."/>
            <person name="Pomrenke H.G."/>
            <person name="Brambilla E."/>
            <person name="Klenk H.-P."/>
            <person name="Eisen J.A."/>
        </authorList>
    </citation>
    <scope>NUCLEOTIDE SEQUENCE [LARGE SCALE GENOMIC DNA]</scope>
    <source>
        <strain evidence="18">DSM 17093 / CIP 108686 / LMG 22925 / RQ-24</strain>
    </source>
</reference>
<dbReference type="RefSeq" id="WP_013176713.1">
    <property type="nucleotide sequence ID" value="NC_014221.1"/>
</dbReference>
<dbReference type="PIRSF" id="PIRSF001174">
    <property type="entry name" value="Lon_proteas"/>
    <property type="match status" value="1"/>
</dbReference>
<dbReference type="FunFam" id="3.40.50.300:FF:000382">
    <property type="entry name" value="Lon protease homolog 2, peroxisomal"/>
    <property type="match status" value="1"/>
</dbReference>
<feature type="active site" evidence="9 11">
    <location>
        <position position="723"/>
    </location>
</feature>
<protein>
    <recommendedName>
        <fullName evidence="9 10">Lon protease</fullName>
        <ecNumber evidence="9 10">3.4.21.53</ecNumber>
    </recommendedName>
    <alternativeName>
        <fullName evidence="9">ATP-dependent protease La</fullName>
    </alternativeName>
</protein>
<dbReference type="GO" id="GO:0043565">
    <property type="term" value="F:sequence-specific DNA binding"/>
    <property type="evidence" value="ECO:0007669"/>
    <property type="project" value="UniProtKB-UniRule"/>
</dbReference>
<dbReference type="InterPro" id="IPR015947">
    <property type="entry name" value="PUA-like_sf"/>
</dbReference>
<dbReference type="SMART" id="SM00464">
    <property type="entry name" value="LON"/>
    <property type="match status" value="1"/>
</dbReference>